<dbReference type="OrthoDB" id="5393676at2"/>
<name>N2AMK7_9FIRM</name>
<dbReference type="EMBL" id="AQFT01000072">
    <property type="protein sequence ID" value="EMZ27305.1"/>
    <property type="molecule type" value="Genomic_DNA"/>
</dbReference>
<dbReference type="AlphaFoldDB" id="N2AMK7"/>
<dbReference type="InterPro" id="IPR024523">
    <property type="entry name" value="DUF3793"/>
</dbReference>
<keyword evidence="2" id="KW-1185">Reference proteome</keyword>
<dbReference type="Pfam" id="PF12672">
    <property type="entry name" value="DUF3793"/>
    <property type="match status" value="1"/>
</dbReference>
<accession>N2AMK7</accession>
<comment type="caution">
    <text evidence="1">The sequence shown here is derived from an EMBL/GenBank/DDBJ whole genome shotgun (WGS) entry which is preliminary data.</text>
</comment>
<organism evidence="1 2">
    <name type="scientific">Eubacterium plexicaudatum ASF492</name>
    <dbReference type="NCBI Taxonomy" id="1235802"/>
    <lineage>
        <taxon>Bacteria</taxon>
        <taxon>Bacillati</taxon>
        <taxon>Bacillota</taxon>
        <taxon>Clostridia</taxon>
        <taxon>Eubacteriales</taxon>
        <taxon>Eubacteriaceae</taxon>
        <taxon>Eubacterium</taxon>
    </lineage>
</organism>
<dbReference type="HOGENOM" id="CLU_080981_1_0_9"/>
<dbReference type="eggNOG" id="ENOG5032SGE">
    <property type="taxonomic scope" value="Bacteria"/>
</dbReference>
<sequence length="195" mass="22516">MTGDAFEIIKRMDMRTAETQLILRCAPFLVGLKTSNLLIVGKDQADRAGKLLEHTKFHCFFLYEGQTKAVLLLYSDSLPEDFFHRQDVRQILYRQGYPDCSLPTLLEIFAERYRSYMQDGIRFPHEMGLFLGYPPEDVAGFIANQGKNCLYEGYWKVYAHPLEKMRLFQKFDQAKENLLRLAAKGAGMSELLADI</sequence>
<evidence type="ECO:0008006" key="3">
    <source>
        <dbReference type="Google" id="ProtNLM"/>
    </source>
</evidence>
<dbReference type="STRING" id="1235802.C823_02429"/>
<dbReference type="PATRIC" id="fig|1235802.3.peg.2568"/>
<evidence type="ECO:0000313" key="2">
    <source>
        <dbReference type="Proteomes" id="UP000012589"/>
    </source>
</evidence>
<dbReference type="Proteomes" id="UP000012589">
    <property type="component" value="Unassembled WGS sequence"/>
</dbReference>
<evidence type="ECO:0000313" key="1">
    <source>
        <dbReference type="EMBL" id="EMZ27305.1"/>
    </source>
</evidence>
<proteinExistence type="predicted"/>
<protein>
    <recommendedName>
        <fullName evidence="3">DUF3793 domain-containing protein</fullName>
    </recommendedName>
</protein>
<reference evidence="1 2" key="1">
    <citation type="journal article" date="2014" name="Genome Announc.">
        <title>Draft genome sequences of the altered schaedler flora, a defined bacterial community from gnotobiotic mice.</title>
        <authorList>
            <person name="Wannemuehler M.J."/>
            <person name="Overstreet A.M."/>
            <person name="Ward D.V."/>
            <person name="Phillips G.J."/>
        </authorList>
    </citation>
    <scope>NUCLEOTIDE SEQUENCE [LARGE SCALE GENOMIC DNA]</scope>
    <source>
        <strain evidence="1 2">ASF492</strain>
    </source>
</reference>
<gene>
    <name evidence="1" type="ORF">C823_02429</name>
</gene>